<accession>A0A1N6FGP2</accession>
<gene>
    <name evidence="2" type="ORF">SAMN04488055_2209</name>
</gene>
<protein>
    <submittedName>
        <fullName evidence="2">Acetyltransferase (GNAT) domain-containing protein</fullName>
    </submittedName>
</protein>
<dbReference type="AlphaFoldDB" id="A0A1N6FGP2"/>
<evidence type="ECO:0000313" key="2">
    <source>
        <dbReference type="EMBL" id="SIN94376.1"/>
    </source>
</evidence>
<dbReference type="OrthoDB" id="961272at2"/>
<dbReference type="EMBL" id="FSRA01000001">
    <property type="protein sequence ID" value="SIN94376.1"/>
    <property type="molecule type" value="Genomic_DNA"/>
</dbReference>
<keyword evidence="3" id="KW-1185">Reference proteome</keyword>
<proteinExistence type="predicted"/>
<dbReference type="Gene3D" id="3.40.630.30">
    <property type="match status" value="1"/>
</dbReference>
<dbReference type="CDD" id="cd04301">
    <property type="entry name" value="NAT_SF"/>
    <property type="match status" value="1"/>
</dbReference>
<dbReference type="RefSeq" id="WP_074239284.1">
    <property type="nucleotide sequence ID" value="NZ_FSRA01000001.1"/>
</dbReference>
<dbReference type="STRING" id="536979.SAMN04488055_2209"/>
<organism evidence="2 3">
    <name type="scientific">Chitinophaga niabensis</name>
    <dbReference type="NCBI Taxonomy" id="536979"/>
    <lineage>
        <taxon>Bacteria</taxon>
        <taxon>Pseudomonadati</taxon>
        <taxon>Bacteroidota</taxon>
        <taxon>Chitinophagia</taxon>
        <taxon>Chitinophagales</taxon>
        <taxon>Chitinophagaceae</taxon>
        <taxon>Chitinophaga</taxon>
    </lineage>
</organism>
<evidence type="ECO:0000313" key="3">
    <source>
        <dbReference type="Proteomes" id="UP000185003"/>
    </source>
</evidence>
<dbReference type="InterPro" id="IPR000182">
    <property type="entry name" value="GNAT_dom"/>
</dbReference>
<dbReference type="Pfam" id="PF00583">
    <property type="entry name" value="Acetyltransf_1"/>
    <property type="match status" value="1"/>
</dbReference>
<dbReference type="Proteomes" id="UP000185003">
    <property type="component" value="Unassembled WGS sequence"/>
</dbReference>
<dbReference type="GO" id="GO:0016747">
    <property type="term" value="F:acyltransferase activity, transferring groups other than amino-acyl groups"/>
    <property type="evidence" value="ECO:0007669"/>
    <property type="project" value="InterPro"/>
</dbReference>
<feature type="domain" description="N-acetyltransferase" evidence="1">
    <location>
        <begin position="1"/>
        <end position="155"/>
    </location>
</feature>
<dbReference type="PROSITE" id="PS51186">
    <property type="entry name" value="GNAT"/>
    <property type="match status" value="1"/>
</dbReference>
<dbReference type="SUPFAM" id="SSF55729">
    <property type="entry name" value="Acyl-CoA N-acyltransferases (Nat)"/>
    <property type="match status" value="1"/>
</dbReference>
<evidence type="ECO:0000259" key="1">
    <source>
        <dbReference type="PROSITE" id="PS51186"/>
    </source>
</evidence>
<reference evidence="3" key="1">
    <citation type="submission" date="2016-11" db="EMBL/GenBank/DDBJ databases">
        <authorList>
            <person name="Varghese N."/>
            <person name="Submissions S."/>
        </authorList>
    </citation>
    <scope>NUCLEOTIDE SEQUENCE [LARGE SCALE GENOMIC DNA]</scope>
    <source>
        <strain evidence="3">DSM 24787</strain>
    </source>
</reference>
<keyword evidence="2" id="KW-0808">Transferase</keyword>
<name>A0A1N6FGP2_9BACT</name>
<sequence length="155" mass="17665">MLIRPYTAADRQACITAFKSNMPKFFMPHELTDFEEWLNDVEEGKIQAPDEQYYVIEQDHEVIGCGGFSVYPDKQRATMTWGLVHNSMHKKGLGKALILHRIAAIRKAFPAVTIGLDTTQHSFSFFEKLGFVTTKITNDSYGEGMHRYDMELSPA</sequence>
<dbReference type="InterPro" id="IPR016181">
    <property type="entry name" value="Acyl_CoA_acyltransferase"/>
</dbReference>